<accession>A0A7R9BVS1</accession>
<feature type="transmembrane region" description="Helical" evidence="8">
    <location>
        <begin position="77"/>
        <end position="100"/>
    </location>
</feature>
<dbReference type="InterPro" id="IPR014743">
    <property type="entry name" value="Cl-channel_core"/>
</dbReference>
<evidence type="ECO:0000256" key="7">
    <source>
        <dbReference type="SAM" id="MobiDB-lite"/>
    </source>
</evidence>
<feature type="transmembrane region" description="Helical" evidence="8">
    <location>
        <begin position="129"/>
        <end position="151"/>
    </location>
</feature>
<dbReference type="AlphaFoldDB" id="A0A7R9BVS1"/>
<feature type="transmembrane region" description="Helical" evidence="8">
    <location>
        <begin position="207"/>
        <end position="226"/>
    </location>
</feature>
<feature type="compositionally biased region" description="Polar residues" evidence="7">
    <location>
        <begin position="24"/>
        <end position="36"/>
    </location>
</feature>
<reference evidence="9" key="1">
    <citation type="submission" date="2020-11" db="EMBL/GenBank/DDBJ databases">
        <authorList>
            <person name="Tran Van P."/>
        </authorList>
    </citation>
    <scope>NUCLEOTIDE SEQUENCE</scope>
</reference>
<proteinExistence type="predicted"/>
<evidence type="ECO:0008006" key="11">
    <source>
        <dbReference type="Google" id="ProtNLM"/>
    </source>
</evidence>
<dbReference type="InterPro" id="IPR001807">
    <property type="entry name" value="ClC"/>
</dbReference>
<evidence type="ECO:0000313" key="9">
    <source>
        <dbReference type="EMBL" id="CAD7281414.1"/>
    </source>
</evidence>
<evidence type="ECO:0000256" key="4">
    <source>
        <dbReference type="ARBA" id="ARBA00022989"/>
    </source>
</evidence>
<evidence type="ECO:0000313" key="10">
    <source>
        <dbReference type="Proteomes" id="UP000678499"/>
    </source>
</evidence>
<organism evidence="9">
    <name type="scientific">Notodromas monacha</name>
    <dbReference type="NCBI Taxonomy" id="399045"/>
    <lineage>
        <taxon>Eukaryota</taxon>
        <taxon>Metazoa</taxon>
        <taxon>Ecdysozoa</taxon>
        <taxon>Arthropoda</taxon>
        <taxon>Crustacea</taxon>
        <taxon>Oligostraca</taxon>
        <taxon>Ostracoda</taxon>
        <taxon>Podocopa</taxon>
        <taxon>Podocopida</taxon>
        <taxon>Cypridocopina</taxon>
        <taxon>Cypridoidea</taxon>
        <taxon>Cyprididae</taxon>
        <taxon>Notodromas</taxon>
    </lineage>
</organism>
<evidence type="ECO:0000256" key="6">
    <source>
        <dbReference type="ARBA" id="ARBA00023136"/>
    </source>
</evidence>
<feature type="transmembrane region" description="Helical" evidence="8">
    <location>
        <begin position="370"/>
        <end position="389"/>
    </location>
</feature>
<keyword evidence="3" id="KW-0677">Repeat</keyword>
<evidence type="ECO:0000256" key="8">
    <source>
        <dbReference type="SAM" id="Phobius"/>
    </source>
</evidence>
<feature type="transmembrane region" description="Helical" evidence="8">
    <location>
        <begin position="457"/>
        <end position="477"/>
    </location>
</feature>
<feature type="transmembrane region" description="Helical" evidence="8">
    <location>
        <begin position="171"/>
        <end position="195"/>
    </location>
</feature>
<feature type="transmembrane region" description="Helical" evidence="8">
    <location>
        <begin position="281"/>
        <end position="304"/>
    </location>
</feature>
<dbReference type="SUPFAM" id="SSF81340">
    <property type="entry name" value="Clc chloride channel"/>
    <property type="match status" value="1"/>
</dbReference>
<evidence type="ECO:0000256" key="3">
    <source>
        <dbReference type="ARBA" id="ARBA00022737"/>
    </source>
</evidence>
<dbReference type="EMBL" id="OA884889">
    <property type="protein sequence ID" value="CAD7281414.1"/>
    <property type="molecule type" value="Genomic_DNA"/>
</dbReference>
<feature type="transmembrane region" description="Helical" evidence="8">
    <location>
        <begin position="324"/>
        <end position="349"/>
    </location>
</feature>
<keyword evidence="6 8" id="KW-0472">Membrane</keyword>
<sequence>MEEESVSETPSDIEQAKMPVARDATTQDTLRSAGSISSQEAVDLSFDETMDLSGYHGETYTNYKREGGYSLYFRLEILYWLICMLVGIIIGLLVFAVDIISRTFGHFKYALMSRIVQDCNNDITSCFQVMLFITLGINIVATMISAIIAAFEGARTYSGSGLTLTATYLNGIFLPRALCVRTGFAMAIGIMFSLLGGMPTGREAPMVYLSAILMTSIASGAFFSRLSDKNFLWHFGAVDRDQKDLVSIGAAAGFAATLGTPFGGVIYVLEEGASFWKQSLAAKATMTAFLAFFVASQLTQLTYLAPYNHDIFGSLLEPGLGMDLGIALLDVPVAILMGTLGGALGALFNCMTMQLRKFRTGYVASIKKKLVESFVIALGVTGIMFANILTSSVCAEDKRVSRNLFDRRDSFQAVFNHNPVRVLLGPKLPILGMAAFSSGVLRRPVALTIMIAELINNFYFVPILLLTTISAMMIGNLF</sequence>
<dbReference type="EMBL" id="CAJPEX010002852">
    <property type="protein sequence ID" value="CAG0921566.1"/>
    <property type="molecule type" value="Genomic_DNA"/>
</dbReference>
<keyword evidence="10" id="KW-1185">Reference proteome</keyword>
<evidence type="ECO:0000256" key="2">
    <source>
        <dbReference type="ARBA" id="ARBA00022692"/>
    </source>
</evidence>
<keyword evidence="5" id="KW-0129">CBS domain</keyword>
<comment type="subcellular location">
    <subcellularLocation>
        <location evidence="1">Membrane</location>
        <topology evidence="1">Multi-pass membrane protein</topology>
    </subcellularLocation>
</comment>
<feature type="transmembrane region" description="Helical" evidence="8">
    <location>
        <begin position="428"/>
        <end position="445"/>
    </location>
</feature>
<protein>
    <recommendedName>
        <fullName evidence="11">Chloride channel protein</fullName>
    </recommendedName>
</protein>
<gene>
    <name evidence="9" type="ORF">NMOB1V02_LOCUS9060</name>
</gene>
<dbReference type="PANTHER" id="PTHR11689:SF136">
    <property type="entry name" value="H(+)_CL(-) EXCHANGE TRANSPORTER 7"/>
    <property type="match status" value="1"/>
</dbReference>
<dbReference type="GO" id="GO:0015108">
    <property type="term" value="F:chloride transmembrane transporter activity"/>
    <property type="evidence" value="ECO:0007669"/>
    <property type="project" value="InterPro"/>
</dbReference>
<feature type="non-terminal residue" evidence="9">
    <location>
        <position position="1"/>
    </location>
</feature>
<evidence type="ECO:0000256" key="5">
    <source>
        <dbReference type="ARBA" id="ARBA00023122"/>
    </source>
</evidence>
<feature type="transmembrane region" description="Helical" evidence="8">
    <location>
        <begin position="246"/>
        <end position="269"/>
    </location>
</feature>
<dbReference type="InterPro" id="IPR051280">
    <property type="entry name" value="Cl-channel/antiporter"/>
</dbReference>
<keyword evidence="4 8" id="KW-1133">Transmembrane helix</keyword>
<evidence type="ECO:0000256" key="1">
    <source>
        <dbReference type="ARBA" id="ARBA00004141"/>
    </source>
</evidence>
<dbReference type="Gene3D" id="1.10.3080.10">
    <property type="entry name" value="Clc chloride channel"/>
    <property type="match status" value="2"/>
</dbReference>
<dbReference type="GO" id="GO:0016020">
    <property type="term" value="C:membrane"/>
    <property type="evidence" value="ECO:0007669"/>
    <property type="project" value="UniProtKB-SubCell"/>
</dbReference>
<feature type="region of interest" description="Disordered" evidence="7">
    <location>
        <begin position="1"/>
        <end position="36"/>
    </location>
</feature>
<dbReference type="PANTHER" id="PTHR11689">
    <property type="entry name" value="CHLORIDE CHANNEL PROTEIN CLC FAMILY MEMBER"/>
    <property type="match status" value="1"/>
</dbReference>
<dbReference type="OrthoDB" id="428525at2759"/>
<dbReference type="PRINTS" id="PR00762">
    <property type="entry name" value="CLCHANNEL"/>
</dbReference>
<name>A0A7R9BVS1_9CRUS</name>
<dbReference type="Pfam" id="PF00654">
    <property type="entry name" value="Voltage_CLC"/>
    <property type="match status" value="1"/>
</dbReference>
<keyword evidence="2 8" id="KW-0812">Transmembrane</keyword>
<dbReference type="Proteomes" id="UP000678499">
    <property type="component" value="Unassembled WGS sequence"/>
</dbReference>